<comment type="pathway">
    <text evidence="1">Lipid metabolism.</text>
</comment>
<keyword evidence="3" id="KW-0808">Transferase</keyword>
<gene>
    <name evidence="11" type="ORF">J3R73_005628</name>
</gene>
<comment type="caution">
    <text evidence="11">The sequence shown here is derived from an EMBL/GenBank/DDBJ whole genome shotgun (WGS) entry which is preliminary data.</text>
</comment>
<evidence type="ECO:0000313" key="12">
    <source>
        <dbReference type="Proteomes" id="UP001237448"/>
    </source>
</evidence>
<dbReference type="EC" id="2.3.2.30" evidence="7"/>
<dbReference type="EMBL" id="JAUSVK010000001">
    <property type="protein sequence ID" value="MDQ0395836.1"/>
    <property type="molecule type" value="Genomic_DNA"/>
</dbReference>
<comment type="similarity">
    <text evidence="6">Belongs to the acetyltransferase family. OlsB subfamily.</text>
</comment>
<evidence type="ECO:0000256" key="8">
    <source>
        <dbReference type="ARBA" id="ARBA00039866"/>
    </source>
</evidence>
<evidence type="ECO:0000313" key="11">
    <source>
        <dbReference type="EMBL" id="MDQ0395836.1"/>
    </source>
</evidence>
<comment type="function">
    <text evidence="9">Catalyzes the first step in the biosynthesis of ornithine lipids, which are phosphorus-free membrane lipids. Catalyzes the 3-hydroxyacyl-acyl carrier protein-dependent acylation of ornithine to form lyso-ornithine lipid (LOL).</text>
</comment>
<evidence type="ECO:0000256" key="1">
    <source>
        <dbReference type="ARBA" id="ARBA00005189"/>
    </source>
</evidence>
<evidence type="ECO:0000256" key="4">
    <source>
        <dbReference type="ARBA" id="ARBA00023098"/>
    </source>
</evidence>
<sequence length="323" mass="36039">MPKAMPKYTTPKGFLAMMDPRGWGERFQGNIVPLAPRRLKPALRLRRAENSGLPMTLGRIGSLEVRLARTAKDVKKAQKLRYQVFYEEMAAVPNALSLFSKRDRDEYDTLCDHLLVIDHDAPPKSFGKPAPRVVGTYRLLRQEIAERHGGFYSASEFAIEPLISAHPGRRFLELGRSCVLAPYRNKRTVELLWHGIWTYVLHHRIDVMLGCASLEGTDPSRLALPLAFLHHHATAAGEWSVKAVPERYVSMNRIGKEGIDAKAALHGLPPLIKGYLRLGACFGDGAVVDHQFGTTDVLVILPVEKISERYVGHFGPGAERHAA</sequence>
<proteinExistence type="inferred from homology"/>
<comment type="catalytic activity">
    <reaction evidence="10">
        <text>a (3R)-hydroxyacyl-[ACP] + L-ornithine = a lyso-ornithine lipid + holo-[ACP] + H(+)</text>
        <dbReference type="Rhea" id="RHEA:20633"/>
        <dbReference type="Rhea" id="RHEA-COMP:9685"/>
        <dbReference type="Rhea" id="RHEA-COMP:9945"/>
        <dbReference type="ChEBI" id="CHEBI:15378"/>
        <dbReference type="ChEBI" id="CHEBI:46911"/>
        <dbReference type="ChEBI" id="CHEBI:64479"/>
        <dbReference type="ChEBI" id="CHEBI:78827"/>
        <dbReference type="ChEBI" id="CHEBI:138482"/>
        <dbReference type="EC" id="2.3.2.30"/>
    </reaction>
    <physiologicalReaction direction="left-to-right" evidence="10">
        <dbReference type="Rhea" id="RHEA:20634"/>
    </physiologicalReaction>
</comment>
<dbReference type="InterPro" id="IPR016181">
    <property type="entry name" value="Acyl_CoA_acyltransferase"/>
</dbReference>
<keyword evidence="12" id="KW-1185">Reference proteome</keyword>
<dbReference type="Pfam" id="PF13444">
    <property type="entry name" value="Acetyltransf_5"/>
    <property type="match status" value="1"/>
</dbReference>
<dbReference type="InterPro" id="IPR052351">
    <property type="entry name" value="Ornithine_N-alpha-AT"/>
</dbReference>
<accession>A0ABU0FMY4</accession>
<protein>
    <recommendedName>
        <fullName evidence="8">L-ornithine N(alpha)-acyltransferase</fullName>
        <ecNumber evidence="7">2.3.2.30</ecNumber>
    </recommendedName>
</protein>
<dbReference type="Gene3D" id="3.40.630.30">
    <property type="match status" value="1"/>
</dbReference>
<evidence type="ECO:0000256" key="5">
    <source>
        <dbReference type="ARBA" id="ARBA00023315"/>
    </source>
</evidence>
<name>A0ABU0FMY4_9HYPH</name>
<reference evidence="11 12" key="1">
    <citation type="submission" date="2023-07" db="EMBL/GenBank/DDBJ databases">
        <title>Genomic Encyclopedia of Type Strains, Phase IV (KMG-IV): sequencing the most valuable type-strain genomes for metagenomic binning, comparative biology and taxonomic classification.</title>
        <authorList>
            <person name="Goeker M."/>
        </authorList>
    </citation>
    <scope>NUCLEOTIDE SEQUENCE [LARGE SCALE GENOMIC DNA]</scope>
    <source>
        <strain evidence="11 12">DSM 5896</strain>
    </source>
</reference>
<dbReference type="PANTHER" id="PTHR37323">
    <property type="entry name" value="GCN5-RELATED N-ACETYLTRANSFERASE"/>
    <property type="match status" value="1"/>
</dbReference>
<dbReference type="Proteomes" id="UP001237448">
    <property type="component" value="Unassembled WGS sequence"/>
</dbReference>
<evidence type="ECO:0000256" key="2">
    <source>
        <dbReference type="ARBA" id="ARBA00022516"/>
    </source>
</evidence>
<organism evidence="11 12">
    <name type="scientific">Labrys monachus</name>
    <dbReference type="NCBI Taxonomy" id="217067"/>
    <lineage>
        <taxon>Bacteria</taxon>
        <taxon>Pseudomonadati</taxon>
        <taxon>Pseudomonadota</taxon>
        <taxon>Alphaproteobacteria</taxon>
        <taxon>Hyphomicrobiales</taxon>
        <taxon>Xanthobacteraceae</taxon>
        <taxon>Labrys</taxon>
    </lineage>
</organism>
<evidence type="ECO:0000256" key="9">
    <source>
        <dbReference type="ARBA" id="ARBA00045724"/>
    </source>
</evidence>
<keyword evidence="2" id="KW-0444">Lipid biosynthesis</keyword>
<keyword evidence="5" id="KW-0012">Acyltransferase</keyword>
<dbReference type="PANTHER" id="PTHR37323:SF1">
    <property type="entry name" value="L-ORNITHINE N(ALPHA)-ACYLTRANSFERASE"/>
    <property type="match status" value="1"/>
</dbReference>
<dbReference type="SUPFAM" id="SSF55729">
    <property type="entry name" value="Acyl-CoA N-acyltransferases (Nat)"/>
    <property type="match status" value="1"/>
</dbReference>
<evidence type="ECO:0000256" key="6">
    <source>
        <dbReference type="ARBA" id="ARBA00038095"/>
    </source>
</evidence>
<evidence type="ECO:0000256" key="7">
    <source>
        <dbReference type="ARBA" id="ARBA00039058"/>
    </source>
</evidence>
<evidence type="ECO:0000256" key="3">
    <source>
        <dbReference type="ARBA" id="ARBA00022679"/>
    </source>
</evidence>
<keyword evidence="4" id="KW-0443">Lipid metabolism</keyword>
<evidence type="ECO:0000256" key="10">
    <source>
        <dbReference type="ARBA" id="ARBA00047785"/>
    </source>
</evidence>
<dbReference type="RefSeq" id="WP_370880028.1">
    <property type="nucleotide sequence ID" value="NZ_JAUSVK010000001.1"/>
</dbReference>